<evidence type="ECO:0000313" key="2">
    <source>
        <dbReference type="EMBL" id="UOO88987.1"/>
    </source>
</evidence>
<keyword evidence="1" id="KW-0732">Signal</keyword>
<keyword evidence="3" id="KW-1185">Reference proteome</keyword>
<sequence length="162" mass="17831">MNLNNCFFMCAVAFSLLMSSPALTLPKLTDLSFPHLNTSVPLHTASSGIGISYVGEREGISQEYSRKFAEYKQAAQAGKADAQYSLAVAYEYGMGVGKNDTVALQWYQKSANQNYPNAQSRLGLAYAKGQLGVKTNIHVSNAWFDKAAANKTEHHRIMLDRM</sequence>
<dbReference type="Gene3D" id="1.25.40.10">
    <property type="entry name" value="Tetratricopeptide repeat domain"/>
    <property type="match status" value="1"/>
</dbReference>
<accession>A0ABY4DZM7</accession>
<dbReference type="InterPro" id="IPR011990">
    <property type="entry name" value="TPR-like_helical_dom_sf"/>
</dbReference>
<evidence type="ECO:0000256" key="1">
    <source>
        <dbReference type="SAM" id="SignalP"/>
    </source>
</evidence>
<dbReference type="SUPFAM" id="SSF81901">
    <property type="entry name" value="HCP-like"/>
    <property type="match status" value="1"/>
</dbReference>
<protein>
    <submittedName>
        <fullName evidence="2">Sel1 repeat family protein</fullName>
    </submittedName>
</protein>
<dbReference type="Proteomes" id="UP000832011">
    <property type="component" value="Chromosome"/>
</dbReference>
<dbReference type="PANTHER" id="PTHR11102:SF160">
    <property type="entry name" value="ERAD-ASSOCIATED E3 UBIQUITIN-PROTEIN LIGASE COMPONENT HRD3"/>
    <property type="match status" value="1"/>
</dbReference>
<dbReference type="SMART" id="SM00671">
    <property type="entry name" value="SEL1"/>
    <property type="match status" value="2"/>
</dbReference>
<dbReference type="Pfam" id="PF08238">
    <property type="entry name" value="Sel1"/>
    <property type="match status" value="2"/>
</dbReference>
<reference evidence="2 3" key="1">
    <citation type="journal article" date="2022" name="Res Sq">
        <title>Evolution of multicellular longitudinally dividing oral cavity symbionts (Neisseriaceae).</title>
        <authorList>
            <person name="Nyongesa S."/>
            <person name="Weber P."/>
            <person name="Bernet E."/>
            <person name="Pullido F."/>
            <person name="Nieckarz M."/>
            <person name="Delaby M."/>
            <person name="Nieves C."/>
            <person name="Viehboeck T."/>
            <person name="Krause N."/>
            <person name="Rivera-Millot A."/>
            <person name="Nakamura A."/>
            <person name="Vischer N."/>
            <person name="VanNieuwenhze M."/>
            <person name="Brun Y."/>
            <person name="Cava F."/>
            <person name="Bulgheresi S."/>
            <person name="Veyrier F."/>
        </authorList>
    </citation>
    <scope>NUCLEOTIDE SEQUENCE [LARGE SCALE GENOMIC DNA]</scope>
    <source>
        <strain evidence="2 3">SN4</strain>
    </source>
</reference>
<proteinExistence type="predicted"/>
<evidence type="ECO:0000313" key="3">
    <source>
        <dbReference type="Proteomes" id="UP000832011"/>
    </source>
</evidence>
<gene>
    <name evidence="2" type="ORF">LVJ82_16300</name>
</gene>
<feature type="chain" id="PRO_5047272347" evidence="1">
    <location>
        <begin position="25"/>
        <end position="162"/>
    </location>
</feature>
<dbReference type="EMBL" id="CP091511">
    <property type="protein sequence ID" value="UOO88987.1"/>
    <property type="molecule type" value="Genomic_DNA"/>
</dbReference>
<organism evidence="2 3">
    <name type="scientific">Vitreoscilla massiliensis</name>
    <dbReference type="NCBI Taxonomy" id="1689272"/>
    <lineage>
        <taxon>Bacteria</taxon>
        <taxon>Pseudomonadati</taxon>
        <taxon>Pseudomonadota</taxon>
        <taxon>Betaproteobacteria</taxon>
        <taxon>Neisseriales</taxon>
        <taxon>Neisseriaceae</taxon>
        <taxon>Vitreoscilla</taxon>
    </lineage>
</organism>
<dbReference type="PANTHER" id="PTHR11102">
    <property type="entry name" value="SEL-1-LIKE PROTEIN"/>
    <property type="match status" value="1"/>
</dbReference>
<dbReference type="InterPro" id="IPR050767">
    <property type="entry name" value="Sel1_AlgK"/>
</dbReference>
<dbReference type="InterPro" id="IPR006597">
    <property type="entry name" value="Sel1-like"/>
</dbReference>
<feature type="signal peptide" evidence="1">
    <location>
        <begin position="1"/>
        <end position="24"/>
    </location>
</feature>
<dbReference type="RefSeq" id="WP_147645449.1">
    <property type="nucleotide sequence ID" value="NZ_CABKVG010000010.1"/>
</dbReference>
<name>A0ABY4DZM7_9NEIS</name>